<sequence>MTSTNNTSPVISDLWFTHLANAVQADGEIQVIGKYSDFWIDAVSPGNWRVALNFRDATLVLTPWKDLPGDHIVISATQAGWGQVFDPQPKPQHHDLLALAKNSPDVTVGGSDVELVRNLRVLARLVDLGKALHVQH</sequence>
<dbReference type="EMBL" id="CP159280">
    <property type="protein sequence ID" value="XCH13863.1"/>
    <property type="molecule type" value="Genomic_DNA"/>
</dbReference>
<gene>
    <name evidence="2" type="ORF">ABRP34_22700</name>
    <name evidence="1" type="ORF">ABRP34_23810</name>
</gene>
<evidence type="ECO:0000313" key="2">
    <source>
        <dbReference type="EMBL" id="XCH13917.1"/>
    </source>
</evidence>
<organism evidence="1">
    <name type="scientific">Arthrobacter sp. K5</name>
    <dbReference type="NCBI Taxonomy" id="2839623"/>
    <lineage>
        <taxon>Bacteria</taxon>
        <taxon>Bacillati</taxon>
        <taxon>Actinomycetota</taxon>
        <taxon>Actinomycetes</taxon>
        <taxon>Micrococcales</taxon>
        <taxon>Micrococcaceae</taxon>
        <taxon>Arthrobacter</taxon>
    </lineage>
</organism>
<name>A0AAU8EYY6_9MICC</name>
<keyword evidence="1" id="KW-0614">Plasmid</keyword>
<dbReference type="EMBL" id="CP159280">
    <property type="protein sequence ID" value="XCH13917.1"/>
    <property type="molecule type" value="Genomic_DNA"/>
</dbReference>
<dbReference type="AlphaFoldDB" id="A0AAU8EYY6"/>
<proteinExistence type="predicted"/>
<reference evidence="1" key="1">
    <citation type="submission" date="2024-06" db="EMBL/GenBank/DDBJ databases">
        <title>Biodegradation of dimethachlon by Arthrobacter sp. K5: mechanistic insights and ecological implications.</title>
        <authorList>
            <person name="Hu S."/>
            <person name="Lu P."/>
        </authorList>
    </citation>
    <scope>NUCLEOTIDE SEQUENCE</scope>
    <source>
        <strain evidence="1">K5</strain>
        <plasmid evidence="1">unnamed</plasmid>
    </source>
</reference>
<protein>
    <submittedName>
        <fullName evidence="1">Uncharacterized protein</fullName>
    </submittedName>
</protein>
<dbReference type="RefSeq" id="WP_353713567.1">
    <property type="nucleotide sequence ID" value="NZ_CP159280.1"/>
</dbReference>
<evidence type="ECO:0000313" key="1">
    <source>
        <dbReference type="EMBL" id="XCH13863.1"/>
    </source>
</evidence>
<geneLocation type="plasmid" evidence="1">
    <name>unnamed</name>
</geneLocation>
<accession>A0AAU8EYY6</accession>